<evidence type="ECO:0000313" key="3">
    <source>
        <dbReference type="Proteomes" id="UP000499080"/>
    </source>
</evidence>
<feature type="compositionally biased region" description="Basic and acidic residues" evidence="1">
    <location>
        <begin position="45"/>
        <end position="61"/>
    </location>
</feature>
<sequence>MHGVSEKRVRAAINETTWIGTVVSDQRGKKNQVVKCKIGTVVSDQKGKKESGRKVQDDKNSLSETSHYENTVNTVFVPLWKTFQMRFSENHHLLSSPFVL</sequence>
<comment type="caution">
    <text evidence="2">The sequence shown here is derived from an EMBL/GenBank/DDBJ whole genome shotgun (WGS) entry which is preliminary data.</text>
</comment>
<reference evidence="2 3" key="1">
    <citation type="journal article" date="2019" name="Sci. Rep.">
        <title>Orb-weaving spider Araneus ventricosus genome elucidates the spidroin gene catalogue.</title>
        <authorList>
            <person name="Kono N."/>
            <person name="Nakamura H."/>
            <person name="Ohtoshi R."/>
            <person name="Moran D.A.P."/>
            <person name="Shinohara A."/>
            <person name="Yoshida Y."/>
            <person name="Fujiwara M."/>
            <person name="Mori M."/>
            <person name="Tomita M."/>
            <person name="Arakawa K."/>
        </authorList>
    </citation>
    <scope>NUCLEOTIDE SEQUENCE [LARGE SCALE GENOMIC DNA]</scope>
</reference>
<evidence type="ECO:0000313" key="2">
    <source>
        <dbReference type="EMBL" id="GBO07494.1"/>
    </source>
</evidence>
<evidence type="ECO:0000256" key="1">
    <source>
        <dbReference type="SAM" id="MobiDB-lite"/>
    </source>
</evidence>
<name>A0A4Y2U659_ARAVE</name>
<proteinExistence type="predicted"/>
<protein>
    <submittedName>
        <fullName evidence="2">Uncharacterized protein</fullName>
    </submittedName>
</protein>
<feature type="region of interest" description="Disordered" evidence="1">
    <location>
        <begin position="44"/>
        <end position="66"/>
    </location>
</feature>
<gene>
    <name evidence="2" type="ORF">AVEN_214243_1</name>
</gene>
<dbReference type="Proteomes" id="UP000499080">
    <property type="component" value="Unassembled WGS sequence"/>
</dbReference>
<accession>A0A4Y2U659</accession>
<keyword evidence="3" id="KW-1185">Reference proteome</keyword>
<dbReference type="AlphaFoldDB" id="A0A4Y2U659"/>
<dbReference type="EMBL" id="BGPR01033522">
    <property type="protein sequence ID" value="GBO07494.1"/>
    <property type="molecule type" value="Genomic_DNA"/>
</dbReference>
<organism evidence="2 3">
    <name type="scientific">Araneus ventricosus</name>
    <name type="common">Orbweaver spider</name>
    <name type="synonym">Epeira ventricosa</name>
    <dbReference type="NCBI Taxonomy" id="182803"/>
    <lineage>
        <taxon>Eukaryota</taxon>
        <taxon>Metazoa</taxon>
        <taxon>Ecdysozoa</taxon>
        <taxon>Arthropoda</taxon>
        <taxon>Chelicerata</taxon>
        <taxon>Arachnida</taxon>
        <taxon>Araneae</taxon>
        <taxon>Araneomorphae</taxon>
        <taxon>Entelegynae</taxon>
        <taxon>Araneoidea</taxon>
        <taxon>Araneidae</taxon>
        <taxon>Araneus</taxon>
    </lineage>
</organism>